<evidence type="ECO:0000313" key="2">
    <source>
        <dbReference type="EMBL" id="MDY8110878.1"/>
    </source>
</evidence>
<reference evidence="2 3" key="1">
    <citation type="submission" date="2023-12" db="EMBL/GenBank/DDBJ databases">
        <title>Description of Novel Strain Fulvimarina sp. 2208YS6-2-32 isolated from Uroteuthis (Photololigo) edulis.</title>
        <authorList>
            <person name="Park J.-S."/>
        </authorList>
    </citation>
    <scope>NUCLEOTIDE SEQUENCE [LARGE SCALE GENOMIC DNA]</scope>
    <source>
        <strain evidence="2 3">2208YS6-2-32</strain>
    </source>
</reference>
<organism evidence="2 3">
    <name type="scientific">Fulvimarina uroteuthidis</name>
    <dbReference type="NCBI Taxonomy" id="3098149"/>
    <lineage>
        <taxon>Bacteria</taxon>
        <taxon>Pseudomonadati</taxon>
        <taxon>Pseudomonadota</taxon>
        <taxon>Alphaproteobacteria</taxon>
        <taxon>Hyphomicrobiales</taxon>
        <taxon>Aurantimonadaceae</taxon>
        <taxon>Fulvimarina</taxon>
    </lineage>
</organism>
<name>A0ABU5I660_9HYPH</name>
<dbReference type="Proteomes" id="UP001294412">
    <property type="component" value="Unassembled WGS sequence"/>
</dbReference>
<proteinExistence type="predicted"/>
<feature type="transmembrane region" description="Helical" evidence="1">
    <location>
        <begin position="21"/>
        <end position="39"/>
    </location>
</feature>
<feature type="transmembrane region" description="Helical" evidence="1">
    <location>
        <begin position="130"/>
        <end position="150"/>
    </location>
</feature>
<sequence length="160" mass="18077">MSLKLDHSSTSPFSLWPVPEITVAFLSFTLHFVWEFIQVPTYAEMAVMPHWEGVKLCTSATFGDVGFALTAFWTTAAAARSRYWILTPRIWQVAMFIAIGIGLTVGFEYYYTEVSERWNYSDLMPLVPPFGTGLSPLLQWIVIPLLVLSLSRRVVALDGH</sequence>
<keyword evidence="1" id="KW-1133">Transmembrane helix</keyword>
<comment type="caution">
    <text evidence="2">The sequence shown here is derived from an EMBL/GenBank/DDBJ whole genome shotgun (WGS) entry which is preliminary data.</text>
</comment>
<feature type="transmembrane region" description="Helical" evidence="1">
    <location>
        <begin position="90"/>
        <end position="110"/>
    </location>
</feature>
<evidence type="ECO:0000313" key="3">
    <source>
        <dbReference type="Proteomes" id="UP001294412"/>
    </source>
</evidence>
<evidence type="ECO:0000256" key="1">
    <source>
        <dbReference type="SAM" id="Phobius"/>
    </source>
</evidence>
<dbReference type="RefSeq" id="WP_322188851.1">
    <property type="nucleotide sequence ID" value="NZ_JAXLPB010000007.1"/>
</dbReference>
<keyword evidence="1" id="KW-0812">Transmembrane</keyword>
<accession>A0ABU5I660</accession>
<gene>
    <name evidence="2" type="ORF">U0C82_17200</name>
</gene>
<protein>
    <recommendedName>
        <fullName evidence="4">EXPERA domain-containing protein</fullName>
    </recommendedName>
</protein>
<keyword evidence="1" id="KW-0472">Membrane</keyword>
<dbReference type="EMBL" id="JAXLPB010000007">
    <property type="protein sequence ID" value="MDY8110878.1"/>
    <property type="molecule type" value="Genomic_DNA"/>
</dbReference>
<evidence type="ECO:0008006" key="4">
    <source>
        <dbReference type="Google" id="ProtNLM"/>
    </source>
</evidence>
<keyword evidence="3" id="KW-1185">Reference proteome</keyword>